<evidence type="ECO:0000256" key="3">
    <source>
        <dbReference type="ARBA" id="ARBA00022490"/>
    </source>
</evidence>
<keyword evidence="7" id="KW-0843">Virulence</keyword>
<dbReference type="CDD" id="cd00383">
    <property type="entry name" value="trans_reg_C"/>
    <property type="match status" value="1"/>
</dbReference>
<evidence type="ECO:0000256" key="4">
    <source>
        <dbReference type="ARBA" id="ARBA00022553"/>
    </source>
</evidence>
<dbReference type="GO" id="GO:0006355">
    <property type="term" value="P:regulation of DNA-templated transcription"/>
    <property type="evidence" value="ECO:0007669"/>
    <property type="project" value="InterPro"/>
</dbReference>
<evidence type="ECO:0000256" key="6">
    <source>
        <dbReference type="ARBA" id="ARBA00023015"/>
    </source>
</evidence>
<evidence type="ECO:0000256" key="2">
    <source>
        <dbReference type="ARBA" id="ARBA00018672"/>
    </source>
</evidence>
<comment type="caution">
    <text evidence="18">The sequence shown here is derived from an EMBL/GenBank/DDBJ whole genome shotgun (WGS) entry which is preliminary data.</text>
</comment>
<keyword evidence="9" id="KW-0010">Activator</keyword>
<evidence type="ECO:0000256" key="5">
    <source>
        <dbReference type="ARBA" id="ARBA00023012"/>
    </source>
</evidence>
<dbReference type="GO" id="GO:0005829">
    <property type="term" value="C:cytosol"/>
    <property type="evidence" value="ECO:0007669"/>
    <property type="project" value="TreeGrafter"/>
</dbReference>
<keyword evidence="8 15" id="KW-0238">DNA-binding</keyword>
<dbReference type="PATRIC" id="fig|1379739.3.peg.1240"/>
<reference evidence="18 19" key="1">
    <citation type="submission" date="2014-06" db="EMBL/GenBank/DDBJ databases">
        <title>Genome characterization of distinct group I Clostridium botulinum lineages.</title>
        <authorList>
            <person name="Giordani F."/>
            <person name="Anselmo A."/>
            <person name="Fillo S."/>
            <person name="Palozzi A.M."/>
            <person name="Fortunato A."/>
            <person name="Gentile B."/>
            <person name="Ciammaruconi A."/>
            <person name="Anniballi F."/>
            <person name="De Medici D."/>
            <person name="Lista F."/>
        </authorList>
    </citation>
    <scope>NUCLEOTIDE SEQUENCE [LARGE SCALE GENOMIC DNA]</scope>
    <source>
        <strain evidence="18 19">B2 450</strain>
    </source>
</reference>
<evidence type="ECO:0000256" key="10">
    <source>
        <dbReference type="ARBA" id="ARBA00023163"/>
    </source>
</evidence>
<dbReference type="PROSITE" id="PS50110">
    <property type="entry name" value="RESPONSE_REGULATORY"/>
    <property type="match status" value="1"/>
</dbReference>
<feature type="domain" description="OmpR/PhoB-type" evidence="17">
    <location>
        <begin position="125"/>
        <end position="222"/>
    </location>
</feature>
<dbReference type="InterPro" id="IPR011006">
    <property type="entry name" value="CheY-like_superfamily"/>
</dbReference>
<feature type="modified residue" description="4-aspartylphosphate" evidence="14">
    <location>
        <position position="52"/>
    </location>
</feature>
<dbReference type="AlphaFoldDB" id="A0A0D1BVP6"/>
<evidence type="ECO:0000256" key="1">
    <source>
        <dbReference type="ARBA" id="ARBA00004496"/>
    </source>
</evidence>
<comment type="function">
    <text evidence="11">May play the central regulatory role in sporulation. It may be an element of the effector pathway responsible for the activation of sporulation genes in response to nutritional stress. Spo0A may act in concert with spo0H (a sigma factor) to control the expression of some genes that are critical to the sporulation process.</text>
</comment>
<evidence type="ECO:0000256" key="15">
    <source>
        <dbReference type="PROSITE-ProRule" id="PRU01091"/>
    </source>
</evidence>
<evidence type="ECO:0000259" key="17">
    <source>
        <dbReference type="PROSITE" id="PS51755"/>
    </source>
</evidence>
<dbReference type="RefSeq" id="WP_003489147.1">
    <property type="nucleotide sequence ID" value="NZ_JXSU01000007.1"/>
</dbReference>
<accession>A0A0D1BVP6</accession>
<dbReference type="SUPFAM" id="SSF52172">
    <property type="entry name" value="CheY-like"/>
    <property type="match status" value="1"/>
</dbReference>
<dbReference type="CDD" id="cd17574">
    <property type="entry name" value="REC_OmpR"/>
    <property type="match status" value="1"/>
</dbReference>
<feature type="DNA-binding region" description="OmpR/PhoB-type" evidence="15">
    <location>
        <begin position="125"/>
        <end position="222"/>
    </location>
</feature>
<dbReference type="FunFam" id="3.40.50.2300:FF:000001">
    <property type="entry name" value="DNA-binding response regulator PhoB"/>
    <property type="match status" value="1"/>
</dbReference>
<dbReference type="GO" id="GO:0000156">
    <property type="term" value="F:phosphorelay response regulator activity"/>
    <property type="evidence" value="ECO:0007669"/>
    <property type="project" value="TreeGrafter"/>
</dbReference>
<dbReference type="Proteomes" id="UP000032250">
    <property type="component" value="Unassembled WGS sequence"/>
</dbReference>
<dbReference type="OrthoDB" id="9790442at2"/>
<protein>
    <recommendedName>
        <fullName evidence="13">Heme response regulator HssR</fullName>
    </recommendedName>
    <alternativeName>
        <fullName evidence="2">Stage 0 sporulation protein A homolog</fullName>
    </alternativeName>
</protein>
<dbReference type="Pfam" id="PF00486">
    <property type="entry name" value="Trans_reg_C"/>
    <property type="match status" value="1"/>
</dbReference>
<gene>
    <name evidence="18" type="ORF">N495_04585</name>
</gene>
<keyword evidence="6" id="KW-0805">Transcription regulation</keyword>
<evidence type="ECO:0000256" key="11">
    <source>
        <dbReference type="ARBA" id="ARBA00024867"/>
    </source>
</evidence>
<feature type="domain" description="Response regulatory" evidence="16">
    <location>
        <begin position="3"/>
        <end position="117"/>
    </location>
</feature>
<keyword evidence="5" id="KW-0902">Two-component regulatory system</keyword>
<dbReference type="Gene3D" id="1.10.10.10">
    <property type="entry name" value="Winged helix-like DNA-binding domain superfamily/Winged helix DNA-binding domain"/>
    <property type="match status" value="1"/>
</dbReference>
<dbReference type="InterPro" id="IPR036388">
    <property type="entry name" value="WH-like_DNA-bd_sf"/>
</dbReference>
<keyword evidence="3" id="KW-0963">Cytoplasm</keyword>
<dbReference type="GO" id="GO:0032993">
    <property type="term" value="C:protein-DNA complex"/>
    <property type="evidence" value="ECO:0007669"/>
    <property type="project" value="TreeGrafter"/>
</dbReference>
<evidence type="ECO:0000256" key="13">
    <source>
        <dbReference type="ARBA" id="ARBA00039976"/>
    </source>
</evidence>
<evidence type="ECO:0000313" key="18">
    <source>
        <dbReference type="EMBL" id="KIS22886.1"/>
    </source>
</evidence>
<keyword evidence="4 14" id="KW-0597">Phosphoprotein</keyword>
<sequence>MFKVLVVEDDPALRKLFCTVLNKNGYKSIEAKDGDSALDILYKEYIDLIISDIMMPNMDGYTLTKLIRESNNNVPILMITAKETFSDKQEGFRVGTDDYMVKPIDVNEMILRVGALLRRSQIINERRIVIGETTFLYDFLSAKYNNKELVLPQKEFYLIYKLVSTPNKIFTRQQLMDEIWGIESETDPRTVDVHINRLRERFKYNKDFNIITIRGLGYKVVKQ</sequence>
<evidence type="ECO:0000256" key="8">
    <source>
        <dbReference type="ARBA" id="ARBA00023125"/>
    </source>
</evidence>
<comment type="subcellular location">
    <subcellularLocation>
        <location evidence="1">Cytoplasm</location>
    </subcellularLocation>
</comment>
<keyword evidence="10" id="KW-0804">Transcription</keyword>
<evidence type="ECO:0000313" key="19">
    <source>
        <dbReference type="Proteomes" id="UP000032250"/>
    </source>
</evidence>
<evidence type="ECO:0000256" key="7">
    <source>
        <dbReference type="ARBA" id="ARBA00023026"/>
    </source>
</evidence>
<evidence type="ECO:0000256" key="14">
    <source>
        <dbReference type="PROSITE-ProRule" id="PRU00169"/>
    </source>
</evidence>
<evidence type="ECO:0000256" key="9">
    <source>
        <dbReference type="ARBA" id="ARBA00023159"/>
    </source>
</evidence>
<proteinExistence type="predicted"/>
<dbReference type="SMART" id="SM00862">
    <property type="entry name" value="Trans_reg_C"/>
    <property type="match status" value="1"/>
</dbReference>
<dbReference type="Pfam" id="PF00072">
    <property type="entry name" value="Response_reg"/>
    <property type="match status" value="1"/>
</dbReference>
<name>A0A0D1BVP6_CLOBO</name>
<dbReference type="GO" id="GO:0000976">
    <property type="term" value="F:transcription cis-regulatory region binding"/>
    <property type="evidence" value="ECO:0007669"/>
    <property type="project" value="TreeGrafter"/>
</dbReference>
<dbReference type="SMART" id="SM00448">
    <property type="entry name" value="REC"/>
    <property type="match status" value="1"/>
</dbReference>
<evidence type="ECO:0000259" key="16">
    <source>
        <dbReference type="PROSITE" id="PS50110"/>
    </source>
</evidence>
<dbReference type="Gene3D" id="3.40.50.2300">
    <property type="match status" value="1"/>
</dbReference>
<dbReference type="EMBL" id="JXSU01000007">
    <property type="protein sequence ID" value="KIS22886.1"/>
    <property type="molecule type" value="Genomic_DNA"/>
</dbReference>
<dbReference type="InterPro" id="IPR001867">
    <property type="entry name" value="OmpR/PhoB-type_DNA-bd"/>
</dbReference>
<dbReference type="PANTHER" id="PTHR48111:SF49">
    <property type="entry name" value="HEME RESPONSE REGULATOR HSSR"/>
    <property type="match status" value="1"/>
</dbReference>
<dbReference type="InterPro" id="IPR001789">
    <property type="entry name" value="Sig_transdc_resp-reg_receiver"/>
</dbReference>
<dbReference type="PROSITE" id="PS51755">
    <property type="entry name" value="OMPR_PHOB"/>
    <property type="match status" value="1"/>
</dbReference>
<evidence type="ECO:0000256" key="12">
    <source>
        <dbReference type="ARBA" id="ARBA00037471"/>
    </source>
</evidence>
<dbReference type="PANTHER" id="PTHR48111">
    <property type="entry name" value="REGULATOR OF RPOS"/>
    <property type="match status" value="1"/>
</dbReference>
<dbReference type="InterPro" id="IPR039420">
    <property type="entry name" value="WalR-like"/>
</dbReference>
<dbReference type="HOGENOM" id="CLU_000445_30_3_9"/>
<comment type="function">
    <text evidence="12">Member of the two-component regulatory system HssS/HssR involved in intracellular heme homeostasis and tempering of staphylococcal virulence. Phosphorylated HssR binds to a direct repeat sequence within hrtAB promoter and activates the expression of hrtAB, an efflux pump, in response to extracellular heme, hemin, hemoglobin or blood.</text>
</comment>
<organism evidence="18 19">
    <name type="scientific">Clostridium botulinum B2 450</name>
    <dbReference type="NCBI Taxonomy" id="1379739"/>
    <lineage>
        <taxon>Bacteria</taxon>
        <taxon>Bacillati</taxon>
        <taxon>Bacillota</taxon>
        <taxon>Clostridia</taxon>
        <taxon>Eubacteriales</taxon>
        <taxon>Clostridiaceae</taxon>
        <taxon>Clostridium</taxon>
    </lineage>
</organism>